<dbReference type="EMBL" id="AKHW03006853">
    <property type="protein sequence ID" value="KYO18116.1"/>
    <property type="molecule type" value="Genomic_DNA"/>
</dbReference>
<gene>
    <name evidence="1" type="ORF">Y1Q_0011697</name>
</gene>
<dbReference type="Proteomes" id="UP000050525">
    <property type="component" value="Unassembled WGS sequence"/>
</dbReference>
<protein>
    <submittedName>
        <fullName evidence="1">Uncharacterized protein</fullName>
    </submittedName>
</protein>
<comment type="caution">
    <text evidence="1">The sequence shown here is derived from an EMBL/GenBank/DDBJ whole genome shotgun (WGS) entry which is preliminary data.</text>
</comment>
<evidence type="ECO:0000313" key="1">
    <source>
        <dbReference type="EMBL" id="KYO18116.1"/>
    </source>
</evidence>
<accession>A0A151M0X9</accession>
<evidence type="ECO:0000313" key="2">
    <source>
        <dbReference type="Proteomes" id="UP000050525"/>
    </source>
</evidence>
<sequence length="107" mass="12321">MHVVSFSLYVPLASPLYDPDHGEQGSRGAKPSYVGVDKIPSARFMVIHTSSTLYYTEGFFSLSLDTTGPRHQQISHQTLNQRHNRMEYQLHHPQLGQEESWLYQMDN</sequence>
<proteinExistence type="predicted"/>
<dbReference type="AlphaFoldDB" id="A0A151M0X9"/>
<reference evidence="1 2" key="1">
    <citation type="journal article" date="2012" name="Genome Biol.">
        <title>Sequencing three crocodilian genomes to illuminate the evolution of archosaurs and amniotes.</title>
        <authorList>
            <person name="St John J.A."/>
            <person name="Braun E.L."/>
            <person name="Isberg S.R."/>
            <person name="Miles L.G."/>
            <person name="Chong A.Y."/>
            <person name="Gongora J."/>
            <person name="Dalzell P."/>
            <person name="Moran C."/>
            <person name="Bed'hom B."/>
            <person name="Abzhanov A."/>
            <person name="Burgess S.C."/>
            <person name="Cooksey A.M."/>
            <person name="Castoe T.A."/>
            <person name="Crawford N.G."/>
            <person name="Densmore L.D."/>
            <person name="Drew J.C."/>
            <person name="Edwards S.V."/>
            <person name="Faircloth B.C."/>
            <person name="Fujita M.K."/>
            <person name="Greenwold M.J."/>
            <person name="Hoffmann F.G."/>
            <person name="Howard J.M."/>
            <person name="Iguchi T."/>
            <person name="Janes D.E."/>
            <person name="Khan S.Y."/>
            <person name="Kohno S."/>
            <person name="de Koning A.J."/>
            <person name="Lance S.L."/>
            <person name="McCarthy F.M."/>
            <person name="McCormack J.E."/>
            <person name="Merchant M.E."/>
            <person name="Peterson D.G."/>
            <person name="Pollock D.D."/>
            <person name="Pourmand N."/>
            <person name="Raney B.J."/>
            <person name="Roessler K.A."/>
            <person name="Sanford J.R."/>
            <person name="Sawyer R.H."/>
            <person name="Schmidt C.J."/>
            <person name="Triplett E.W."/>
            <person name="Tuberville T.D."/>
            <person name="Venegas-Anaya M."/>
            <person name="Howard J.T."/>
            <person name="Jarvis E.D."/>
            <person name="Guillette L.J.Jr."/>
            <person name="Glenn T.C."/>
            <person name="Green R.E."/>
            <person name="Ray D.A."/>
        </authorList>
    </citation>
    <scope>NUCLEOTIDE SEQUENCE [LARGE SCALE GENOMIC DNA]</scope>
    <source>
        <strain evidence="1">KSC_2009_1</strain>
    </source>
</reference>
<name>A0A151M0X9_ALLMI</name>
<keyword evidence="2" id="KW-1185">Reference proteome</keyword>
<organism evidence="1 2">
    <name type="scientific">Alligator mississippiensis</name>
    <name type="common">American alligator</name>
    <dbReference type="NCBI Taxonomy" id="8496"/>
    <lineage>
        <taxon>Eukaryota</taxon>
        <taxon>Metazoa</taxon>
        <taxon>Chordata</taxon>
        <taxon>Craniata</taxon>
        <taxon>Vertebrata</taxon>
        <taxon>Euteleostomi</taxon>
        <taxon>Archelosauria</taxon>
        <taxon>Archosauria</taxon>
        <taxon>Crocodylia</taxon>
        <taxon>Alligatoridae</taxon>
        <taxon>Alligatorinae</taxon>
        <taxon>Alligator</taxon>
    </lineage>
</organism>